<feature type="region of interest" description="Disordered" evidence="1">
    <location>
        <begin position="381"/>
        <end position="408"/>
    </location>
</feature>
<reference evidence="2 3" key="1">
    <citation type="journal article" date="2018" name="Mol. Ecol.">
        <title>The obligate alkalophilic soda-lake fungus Sodiomyces alkalinus has shifted to a protein diet.</title>
        <authorList>
            <person name="Grum-Grzhimaylo A.A."/>
            <person name="Falkoski D.L."/>
            <person name="van den Heuvel J."/>
            <person name="Valero-Jimenez C.A."/>
            <person name="Min B."/>
            <person name="Choi I.G."/>
            <person name="Lipzen A."/>
            <person name="Daum C.G."/>
            <person name="Aanen D.K."/>
            <person name="Tsang A."/>
            <person name="Henrissat B."/>
            <person name="Bilanenko E.N."/>
            <person name="de Vries R.P."/>
            <person name="van Kan J.A.L."/>
            <person name="Grigoriev I.V."/>
            <person name="Debets A.J.M."/>
        </authorList>
    </citation>
    <scope>NUCLEOTIDE SEQUENCE [LARGE SCALE GENOMIC DNA]</scope>
    <source>
        <strain evidence="2 3">F11</strain>
    </source>
</reference>
<feature type="compositionally biased region" description="Polar residues" evidence="1">
    <location>
        <begin position="27"/>
        <end position="52"/>
    </location>
</feature>
<evidence type="ECO:0000256" key="1">
    <source>
        <dbReference type="SAM" id="MobiDB-lite"/>
    </source>
</evidence>
<feature type="compositionally biased region" description="Polar residues" evidence="1">
    <location>
        <begin position="76"/>
        <end position="85"/>
    </location>
</feature>
<evidence type="ECO:0000313" key="3">
    <source>
        <dbReference type="Proteomes" id="UP000272025"/>
    </source>
</evidence>
<dbReference type="OrthoDB" id="4186058at2759"/>
<dbReference type="STRING" id="1314773.A0A3N2PMZ2"/>
<feature type="compositionally biased region" description="Basic and acidic residues" evidence="1">
    <location>
        <begin position="108"/>
        <end position="122"/>
    </location>
</feature>
<organism evidence="2 3">
    <name type="scientific">Sodiomyces alkalinus (strain CBS 110278 / VKM F-3762 / F11)</name>
    <name type="common">Alkaliphilic filamentous fungus</name>
    <dbReference type="NCBI Taxonomy" id="1314773"/>
    <lineage>
        <taxon>Eukaryota</taxon>
        <taxon>Fungi</taxon>
        <taxon>Dikarya</taxon>
        <taxon>Ascomycota</taxon>
        <taxon>Pezizomycotina</taxon>
        <taxon>Sordariomycetes</taxon>
        <taxon>Hypocreomycetidae</taxon>
        <taxon>Glomerellales</taxon>
        <taxon>Plectosphaerellaceae</taxon>
        <taxon>Sodiomyces</taxon>
    </lineage>
</organism>
<feature type="compositionally biased region" description="Acidic residues" evidence="1">
    <location>
        <begin position="89"/>
        <end position="107"/>
    </location>
</feature>
<dbReference type="EMBL" id="ML119060">
    <property type="protein sequence ID" value="ROT35800.1"/>
    <property type="molecule type" value="Genomic_DNA"/>
</dbReference>
<evidence type="ECO:0000313" key="2">
    <source>
        <dbReference type="EMBL" id="ROT35800.1"/>
    </source>
</evidence>
<feature type="region of interest" description="Disordered" evidence="1">
    <location>
        <begin position="1"/>
        <end position="312"/>
    </location>
</feature>
<feature type="region of interest" description="Disordered" evidence="1">
    <location>
        <begin position="329"/>
        <end position="356"/>
    </location>
</feature>
<dbReference type="AlphaFoldDB" id="A0A3N2PMZ2"/>
<dbReference type="GeneID" id="39578001"/>
<feature type="compositionally biased region" description="Acidic residues" evidence="1">
    <location>
        <begin position="303"/>
        <end position="312"/>
    </location>
</feature>
<keyword evidence="3" id="KW-1185">Reference proteome</keyword>
<proteinExistence type="predicted"/>
<sequence length="446" mass="49709">MATSKASRHLPPYHNLTRPAVSRKSHIQPTGNGHQFSYSRSNRFAQLSPQSSSEDDDEDDDDEQGDEDVDRESSDAESSGTDMPRSSSDEGEEEEEDDDDDDDDDDDSNAHDDDEYTAHDGVKAGNNRRRPQSNPSEDRDKEEDELELDQPTVLSPAVERANRSTSLANLTVEELSDFDPMDQERAGVIGPTSIEYPDTERSRSRSRDIRSSASKSEGEGKSGSGSESGSGSDSSSRRQYHHSLAYANLTHRPRRSELDRNMMSDLRNLNCTASEASREASPAVSSAVSPEAFPRAAHPCDVDANDEEDDFFDPADDAALKEFARMQREIKMRKRRSHGSSIGKRTHSERSDSDGLEDLIPFGDDMAAWDAVGASARRLRRRVGDRRSLQFQDPPPERIEELEEPSSGEEYAARLRMTRGFGMLFGDGEALARELPYYAMEIDEDI</sequence>
<dbReference type="RefSeq" id="XP_028463606.1">
    <property type="nucleotide sequence ID" value="XM_028609523.1"/>
</dbReference>
<feature type="compositionally biased region" description="Basic and acidic residues" evidence="1">
    <location>
        <begin position="198"/>
        <end position="220"/>
    </location>
</feature>
<feature type="compositionally biased region" description="Acidic residues" evidence="1">
    <location>
        <begin position="53"/>
        <end position="70"/>
    </location>
</feature>
<protein>
    <submittedName>
        <fullName evidence="2">Uncharacterized protein</fullName>
    </submittedName>
</protein>
<dbReference type="Proteomes" id="UP000272025">
    <property type="component" value="Unassembled WGS sequence"/>
</dbReference>
<accession>A0A3N2PMZ2</accession>
<feature type="compositionally biased region" description="Low complexity" evidence="1">
    <location>
        <begin position="273"/>
        <end position="292"/>
    </location>
</feature>
<gene>
    <name evidence="2" type="ORF">SODALDRAFT_320306</name>
</gene>
<name>A0A3N2PMZ2_SODAK</name>